<evidence type="ECO:0000313" key="1">
    <source>
        <dbReference type="EMBL" id="AIY32200.1"/>
    </source>
</evidence>
<protein>
    <submittedName>
        <fullName evidence="1">Uncharacterized protein</fullName>
    </submittedName>
</protein>
<organism evidence="1 2">
    <name type="scientific">Mycobacterium phage HamSlice</name>
    <dbReference type="NCBI Taxonomy" id="1567483"/>
    <lineage>
        <taxon>Viruses</taxon>
        <taxon>Duplodnaviria</taxon>
        <taxon>Heunggongvirae</taxon>
        <taxon>Uroviricota</taxon>
        <taxon>Caudoviricetes</taxon>
        <taxon>Backyardiganvirus</taxon>
        <taxon>Backyardiganvirus peaches</taxon>
    </lineage>
</organism>
<accession>A0A0A1ENI8</accession>
<dbReference type="Proteomes" id="UP000030728">
    <property type="component" value="Segment"/>
</dbReference>
<name>A0A0A1ENI8_9CAUD</name>
<evidence type="ECO:0000313" key="2">
    <source>
        <dbReference type="Proteomes" id="UP000030728"/>
    </source>
</evidence>
<proteinExistence type="predicted"/>
<dbReference type="EMBL" id="KP057620">
    <property type="protein sequence ID" value="AIY32200.1"/>
    <property type="molecule type" value="Genomic_DNA"/>
</dbReference>
<reference evidence="1 2" key="1">
    <citation type="submission" date="2014-10" db="EMBL/GenBank/DDBJ databases">
        <authorList>
            <person name="Barber J.R."/>
            <person name="Boucher C.J."/>
            <person name="Butela K.A."/>
            <person name="Escareno D."/>
            <person name="Ferguson C.L."/>
            <person name="Helster A.R."/>
            <person name="Houser L.C."/>
            <person name="Mangery P."/>
            <person name="Pikula S.M."/>
            <person name="Robinson T.S."/>
            <person name="Sokol S.L."/>
            <person name="Sticha J."/>
            <person name="Suresh M.H."/>
            <person name="Anders K.R."/>
            <person name="Braun M.A."/>
            <person name="Delesalle V.A."/>
            <person name="Hughes L.E."/>
            <person name="Ware V.C."/>
            <person name="Bradley K.W."/>
            <person name="Barker L.P."/>
            <person name="Asai D.J."/>
            <person name="Bowman C.A."/>
            <person name="Russell D.A."/>
            <person name="Pope W.H."/>
            <person name="Jacobs-Sera D."/>
            <person name="Hendrix R.W."/>
            <person name="Hatfull G.F."/>
        </authorList>
    </citation>
    <scope>NUCLEOTIDE SEQUENCE [LARGE SCALE GENOMIC DNA]</scope>
</reference>
<sequence length="52" mass="5854">MAKHRFDTPRSANTPVVFRYGGRANGTGGVFVRYKNGNLEPLVGPWVPRRPR</sequence>
<gene>
    <name evidence="1" type="ORF">PBI_HAMSLICE_35</name>
</gene>